<name>A0AB34G8H4_ESCRO</name>
<proteinExistence type="predicted"/>
<keyword evidence="3" id="KW-1185">Reference proteome</keyword>
<evidence type="ECO:0000313" key="2">
    <source>
        <dbReference type="EMBL" id="KAJ8776054.1"/>
    </source>
</evidence>
<reference evidence="2 3" key="1">
    <citation type="submission" date="2022-11" db="EMBL/GenBank/DDBJ databases">
        <title>Whole genome sequence of Eschrichtius robustus ER-17-0199.</title>
        <authorList>
            <person name="Bruniche-Olsen A."/>
            <person name="Black A.N."/>
            <person name="Fields C.J."/>
            <person name="Walden K."/>
            <person name="Dewoody J.A."/>
        </authorList>
    </citation>
    <scope>NUCLEOTIDE SEQUENCE [LARGE SCALE GENOMIC DNA]</scope>
    <source>
        <strain evidence="2">ER-17-0199</strain>
        <tissue evidence="2">Blubber</tissue>
    </source>
</reference>
<evidence type="ECO:0000256" key="1">
    <source>
        <dbReference type="SAM" id="MobiDB-lite"/>
    </source>
</evidence>
<feature type="region of interest" description="Disordered" evidence="1">
    <location>
        <begin position="1"/>
        <end position="37"/>
    </location>
</feature>
<protein>
    <submittedName>
        <fullName evidence="2">Uncharacterized protein</fullName>
    </submittedName>
</protein>
<organism evidence="2 3">
    <name type="scientific">Eschrichtius robustus</name>
    <name type="common">California gray whale</name>
    <name type="synonym">Eschrichtius gibbosus</name>
    <dbReference type="NCBI Taxonomy" id="9764"/>
    <lineage>
        <taxon>Eukaryota</taxon>
        <taxon>Metazoa</taxon>
        <taxon>Chordata</taxon>
        <taxon>Craniata</taxon>
        <taxon>Vertebrata</taxon>
        <taxon>Euteleostomi</taxon>
        <taxon>Mammalia</taxon>
        <taxon>Eutheria</taxon>
        <taxon>Laurasiatheria</taxon>
        <taxon>Artiodactyla</taxon>
        <taxon>Whippomorpha</taxon>
        <taxon>Cetacea</taxon>
        <taxon>Mysticeti</taxon>
        <taxon>Eschrichtiidae</taxon>
        <taxon>Eschrichtius</taxon>
    </lineage>
</organism>
<dbReference type="EMBL" id="JAIQCJ010002527">
    <property type="protein sequence ID" value="KAJ8776054.1"/>
    <property type="molecule type" value="Genomic_DNA"/>
</dbReference>
<gene>
    <name evidence="2" type="ORF">J1605_015898</name>
</gene>
<evidence type="ECO:0000313" key="3">
    <source>
        <dbReference type="Proteomes" id="UP001159641"/>
    </source>
</evidence>
<sequence length="37" mass="3723">MSTQPTPVLSPGSDLRSLSLSSQPLPAPVGEQTSLSG</sequence>
<accession>A0AB34G8H4</accession>
<feature type="compositionally biased region" description="Low complexity" evidence="1">
    <location>
        <begin position="9"/>
        <end position="24"/>
    </location>
</feature>
<dbReference type="Proteomes" id="UP001159641">
    <property type="component" value="Unassembled WGS sequence"/>
</dbReference>
<comment type="caution">
    <text evidence="2">The sequence shown here is derived from an EMBL/GenBank/DDBJ whole genome shotgun (WGS) entry which is preliminary data.</text>
</comment>
<dbReference type="AlphaFoldDB" id="A0AB34G8H4"/>